<dbReference type="PATRIC" id="fig|2287.9.peg.1527"/>
<evidence type="ECO:0000313" key="1">
    <source>
        <dbReference type="EMBL" id="SAI85043.1"/>
    </source>
</evidence>
<dbReference type="AlphaFoldDB" id="A0A157T0S0"/>
<organism evidence="1 2">
    <name type="scientific">Saccharolobus solfataricus</name>
    <name type="common">Sulfolobus solfataricus</name>
    <dbReference type="NCBI Taxonomy" id="2287"/>
    <lineage>
        <taxon>Archaea</taxon>
        <taxon>Thermoproteota</taxon>
        <taxon>Thermoprotei</taxon>
        <taxon>Sulfolobales</taxon>
        <taxon>Sulfolobaceae</taxon>
        <taxon>Saccharolobus</taxon>
    </lineage>
</organism>
<accession>A0A157T0S0</accession>
<dbReference type="EMBL" id="LT549890">
    <property type="protein sequence ID" value="SAI85043.1"/>
    <property type="molecule type" value="Genomic_DNA"/>
</dbReference>
<dbReference type="Proteomes" id="UP000076770">
    <property type="component" value="Chromosome i"/>
</dbReference>
<sequence length="88" mass="10544">MNSQRISESPHKVDLKVKNFLGRTRFLVLSREDMIIATTLIICMYAYKLQHKLIMELEIFTIIRKVPNHILYGIKFYTLRILLMIYKI</sequence>
<name>A0A157T0S0_SACSO</name>
<gene>
    <name evidence="1" type="ORF">SSOP1_1489</name>
</gene>
<evidence type="ECO:0000313" key="2">
    <source>
        <dbReference type="Proteomes" id="UP000076770"/>
    </source>
</evidence>
<proteinExistence type="predicted"/>
<protein>
    <submittedName>
        <fullName evidence="1">Uncharacterized protein</fullName>
    </submittedName>
</protein>
<reference evidence="2" key="1">
    <citation type="submission" date="2016-04" db="EMBL/GenBank/DDBJ databases">
        <authorList>
            <person name="Shah S.A."/>
            <person name="Garrett R.A."/>
        </authorList>
    </citation>
    <scope>NUCLEOTIDE SEQUENCE [LARGE SCALE GENOMIC DNA]</scope>
    <source>
        <strain evidence="2">ATCC 35091 / DSM 1616 / JCM 8930 / NBRC 15331 / P1</strain>
    </source>
</reference>